<gene>
    <name evidence="1" type="ORF">NCTC11621_01666</name>
</gene>
<accession>A0A379EWL9</accession>
<dbReference type="EMBL" id="UGTV01000015">
    <property type="protein sequence ID" value="SUC10603.1"/>
    <property type="molecule type" value="Genomic_DNA"/>
</dbReference>
<evidence type="ECO:0000313" key="2">
    <source>
        <dbReference type="Proteomes" id="UP000254704"/>
    </source>
</evidence>
<sequence>MEGDQYLASFNFPAMERKPKVAGLAVLLGEVSELELQKICFNRSLRNEINQLEEQNDISFVRVERKGVYGGVYLSYRVASAKDCEKLAKYYNLKASQRGYKPLSQADINEAMNRFHYVDPLAVVDGERIVQKPSRQKANI</sequence>
<dbReference type="Proteomes" id="UP000254704">
    <property type="component" value="Unassembled WGS sequence"/>
</dbReference>
<dbReference type="RefSeq" id="WP_083004181.1">
    <property type="nucleotide sequence ID" value="NZ_UGTV01000015.1"/>
</dbReference>
<name>A0A379EWL9_9PAST</name>
<dbReference type="AlphaFoldDB" id="A0A379EWL9"/>
<protein>
    <submittedName>
        <fullName evidence="1">Uncharacterized protein</fullName>
    </submittedName>
</protein>
<proteinExistence type="predicted"/>
<evidence type="ECO:0000313" key="1">
    <source>
        <dbReference type="EMBL" id="SUC10603.1"/>
    </source>
</evidence>
<organism evidence="1 2">
    <name type="scientific">Pasteurella canis</name>
    <dbReference type="NCBI Taxonomy" id="753"/>
    <lineage>
        <taxon>Bacteria</taxon>
        <taxon>Pseudomonadati</taxon>
        <taxon>Pseudomonadota</taxon>
        <taxon>Gammaproteobacteria</taxon>
        <taxon>Pasteurellales</taxon>
        <taxon>Pasteurellaceae</taxon>
        <taxon>Pasteurella</taxon>
    </lineage>
</organism>
<reference evidence="1 2" key="1">
    <citation type="submission" date="2018-06" db="EMBL/GenBank/DDBJ databases">
        <authorList>
            <consortium name="Pathogen Informatics"/>
            <person name="Doyle S."/>
        </authorList>
    </citation>
    <scope>NUCLEOTIDE SEQUENCE [LARGE SCALE GENOMIC DNA]</scope>
    <source>
        <strain evidence="1 2">NCTC11621</strain>
    </source>
</reference>